<reference evidence="1 2" key="1">
    <citation type="submission" date="2023-08" db="EMBL/GenBank/DDBJ databases">
        <authorList>
            <person name="Kumar R."/>
        </authorList>
    </citation>
    <scope>NUCLEOTIDE SEQUENCE [LARGE SCALE GENOMIC DNA]</scope>
    <source>
        <strain evidence="1 2">LUR13</strain>
    </source>
</reference>
<proteinExistence type="predicted"/>
<dbReference type="EMBL" id="JAVAJI010000010">
    <property type="protein sequence ID" value="MDP4544859.1"/>
    <property type="molecule type" value="Genomic_DNA"/>
</dbReference>
<protein>
    <recommendedName>
        <fullName evidence="3">PasA protein</fullName>
    </recommendedName>
</protein>
<sequence>MAGKTRVAKYQADRTNQKLYFCRLGCQAAANTSDKQLYQAHCETAIFHLYGAYLAFIQELGNFYGLTMTAPTLADIEEGLSARTQVSPEVQRLEQLLQQGFLADIERAYQRCLYPVLPENVIDDKVINDKAGRGTAAAPDLIVNVVTLSNQWLPDEATIREWRQQLLELIEQLRAGMVEF</sequence>
<organism evidence="1 2">
    <name type="scientific">Psychrobacter faecalis</name>
    <dbReference type="NCBI Taxonomy" id="180588"/>
    <lineage>
        <taxon>Bacteria</taxon>
        <taxon>Pseudomonadati</taxon>
        <taxon>Pseudomonadota</taxon>
        <taxon>Gammaproteobacteria</taxon>
        <taxon>Moraxellales</taxon>
        <taxon>Moraxellaceae</taxon>
        <taxon>Psychrobacter</taxon>
    </lineage>
</organism>
<evidence type="ECO:0000313" key="2">
    <source>
        <dbReference type="Proteomes" id="UP001228171"/>
    </source>
</evidence>
<dbReference type="Pfam" id="PF20227">
    <property type="entry name" value="DUF6586"/>
    <property type="match status" value="1"/>
</dbReference>
<dbReference type="Proteomes" id="UP001228171">
    <property type="component" value="Unassembled WGS sequence"/>
</dbReference>
<accession>A0ABT9HHB7</accession>
<evidence type="ECO:0008006" key="3">
    <source>
        <dbReference type="Google" id="ProtNLM"/>
    </source>
</evidence>
<dbReference type="RefSeq" id="WP_102077693.1">
    <property type="nucleotide sequence ID" value="NZ_CAJGYS010000001.1"/>
</dbReference>
<evidence type="ECO:0000313" key="1">
    <source>
        <dbReference type="EMBL" id="MDP4544859.1"/>
    </source>
</evidence>
<dbReference type="InterPro" id="IPR046493">
    <property type="entry name" value="DUF6586"/>
</dbReference>
<gene>
    <name evidence="1" type="ORF">Q8P09_07195</name>
</gene>
<keyword evidence="2" id="KW-1185">Reference proteome</keyword>
<name>A0ABT9HHB7_9GAMM</name>
<comment type="caution">
    <text evidence="1">The sequence shown here is derived from an EMBL/GenBank/DDBJ whole genome shotgun (WGS) entry which is preliminary data.</text>
</comment>
<dbReference type="GeneID" id="84653171"/>